<feature type="compositionally biased region" description="Low complexity" evidence="7">
    <location>
        <begin position="609"/>
        <end position="619"/>
    </location>
</feature>
<feature type="compositionally biased region" description="Polar residues" evidence="7">
    <location>
        <begin position="567"/>
        <end position="584"/>
    </location>
</feature>
<feature type="transmembrane region" description="Helical" evidence="8">
    <location>
        <begin position="336"/>
        <end position="363"/>
    </location>
</feature>
<keyword evidence="6" id="KW-0807">Transducer</keyword>
<dbReference type="OrthoDB" id="10050768at2759"/>
<evidence type="ECO:0000256" key="8">
    <source>
        <dbReference type="SAM" id="Phobius"/>
    </source>
</evidence>
<feature type="transmembrane region" description="Helical" evidence="8">
    <location>
        <begin position="158"/>
        <end position="179"/>
    </location>
</feature>
<dbReference type="EMBL" id="CAJNOR010001137">
    <property type="protein sequence ID" value="CAF1083128.1"/>
    <property type="molecule type" value="Genomic_DNA"/>
</dbReference>
<feature type="transmembrane region" description="Helical" evidence="8">
    <location>
        <begin position="118"/>
        <end position="137"/>
    </location>
</feature>
<dbReference type="EMBL" id="CAJNOJ010000013">
    <property type="protein sequence ID" value="CAF0802901.1"/>
    <property type="molecule type" value="Genomic_DNA"/>
</dbReference>
<feature type="transmembrane region" description="Helical" evidence="8">
    <location>
        <begin position="384"/>
        <end position="412"/>
    </location>
</feature>
<keyword evidence="5" id="KW-0325">Glycoprotein</keyword>
<gene>
    <name evidence="9" type="ORF">EDS130_LOCUS4947</name>
    <name evidence="10" type="ORF">XAT740_LOCUS17431</name>
</gene>
<reference evidence="10" key="1">
    <citation type="submission" date="2021-02" db="EMBL/GenBank/DDBJ databases">
        <authorList>
            <person name="Nowell W R."/>
        </authorList>
    </citation>
    <scope>NUCLEOTIDE SEQUENCE</scope>
</reference>
<dbReference type="GO" id="GO:0005886">
    <property type="term" value="C:plasma membrane"/>
    <property type="evidence" value="ECO:0007669"/>
    <property type="project" value="UniProtKB-SubCell"/>
</dbReference>
<feature type="region of interest" description="Disordered" evidence="7">
    <location>
        <begin position="609"/>
        <end position="628"/>
    </location>
</feature>
<feature type="region of interest" description="Disordered" evidence="7">
    <location>
        <begin position="499"/>
        <end position="527"/>
    </location>
</feature>
<dbReference type="PANTHER" id="PTHR24246:SF27">
    <property type="entry name" value="ADENOSINE RECEPTOR, ISOFORM A"/>
    <property type="match status" value="1"/>
</dbReference>
<evidence type="ECO:0000256" key="5">
    <source>
        <dbReference type="ARBA" id="ARBA00023180"/>
    </source>
</evidence>
<evidence type="ECO:0000313" key="10">
    <source>
        <dbReference type="EMBL" id="CAF1083128.1"/>
    </source>
</evidence>
<feature type="region of interest" description="Disordered" evidence="7">
    <location>
        <begin position="541"/>
        <end position="593"/>
    </location>
</feature>
<keyword evidence="4" id="KW-0675">Receptor</keyword>
<organism evidence="10 11">
    <name type="scientific">Adineta ricciae</name>
    <name type="common">Rotifer</name>
    <dbReference type="NCBI Taxonomy" id="249248"/>
    <lineage>
        <taxon>Eukaryota</taxon>
        <taxon>Metazoa</taxon>
        <taxon>Spiralia</taxon>
        <taxon>Gnathifera</taxon>
        <taxon>Rotifera</taxon>
        <taxon>Eurotatoria</taxon>
        <taxon>Bdelloidea</taxon>
        <taxon>Adinetida</taxon>
        <taxon>Adinetidae</taxon>
        <taxon>Adineta</taxon>
    </lineage>
</organism>
<keyword evidence="11" id="KW-1185">Reference proteome</keyword>
<evidence type="ECO:0000313" key="9">
    <source>
        <dbReference type="EMBL" id="CAF0802901.1"/>
    </source>
</evidence>
<evidence type="ECO:0000256" key="4">
    <source>
        <dbReference type="ARBA" id="ARBA00023170"/>
    </source>
</evidence>
<name>A0A814MT11_ADIRI</name>
<evidence type="ECO:0000256" key="2">
    <source>
        <dbReference type="ARBA" id="ARBA00022475"/>
    </source>
</evidence>
<dbReference type="GO" id="GO:0004930">
    <property type="term" value="F:G protein-coupled receptor activity"/>
    <property type="evidence" value="ECO:0007669"/>
    <property type="project" value="UniProtKB-KW"/>
</dbReference>
<dbReference type="SUPFAM" id="SSF81321">
    <property type="entry name" value="Family A G protein-coupled receptor-like"/>
    <property type="match status" value="1"/>
</dbReference>
<comment type="subcellular location">
    <subcellularLocation>
        <location evidence="1">Cell membrane</location>
        <topology evidence="1">Multi-pass membrane protein</topology>
    </subcellularLocation>
</comment>
<proteinExistence type="predicted"/>
<evidence type="ECO:0000256" key="1">
    <source>
        <dbReference type="ARBA" id="ARBA00004651"/>
    </source>
</evidence>
<evidence type="ECO:0000256" key="3">
    <source>
        <dbReference type="ARBA" id="ARBA00023040"/>
    </source>
</evidence>
<accession>A0A814MT11</accession>
<evidence type="ECO:0000256" key="7">
    <source>
        <dbReference type="SAM" id="MobiDB-lite"/>
    </source>
</evidence>
<dbReference type="Gene3D" id="1.20.1070.10">
    <property type="entry name" value="Rhodopsin 7-helix transmembrane proteins"/>
    <property type="match status" value="2"/>
</dbReference>
<dbReference type="Proteomes" id="UP000663852">
    <property type="component" value="Unassembled WGS sequence"/>
</dbReference>
<keyword evidence="8" id="KW-0812">Transmembrane</keyword>
<feature type="transmembrane region" description="Helical" evidence="8">
    <location>
        <begin position="20"/>
        <end position="43"/>
    </location>
</feature>
<evidence type="ECO:0000256" key="6">
    <source>
        <dbReference type="ARBA" id="ARBA00023224"/>
    </source>
</evidence>
<evidence type="ECO:0000313" key="11">
    <source>
        <dbReference type="Proteomes" id="UP000663828"/>
    </source>
</evidence>
<keyword evidence="3" id="KW-0297">G-protein coupled receptor</keyword>
<dbReference type="Proteomes" id="UP000663828">
    <property type="component" value="Unassembled WGS sequence"/>
</dbReference>
<feature type="compositionally biased region" description="Polar residues" evidence="7">
    <location>
        <begin position="541"/>
        <end position="557"/>
    </location>
</feature>
<keyword evidence="2" id="KW-1003">Cell membrane</keyword>
<dbReference type="AlphaFoldDB" id="A0A814MT11"/>
<protein>
    <submittedName>
        <fullName evidence="10">Uncharacterized protein</fullName>
    </submittedName>
</protein>
<keyword evidence="8" id="KW-0472">Membrane</keyword>
<keyword evidence="8" id="KW-1133">Transmembrane helix</keyword>
<sequence length="709" mass="81616">METHFIDNYLNTSAKYQSSPFVWCYLLPLIHIFSLISNILCIMVFSSNVFIKKPIAIYFICLLLSDSMGLFIGYIDMINREIYPTIEPSWLCLLLTKNLERLKDYLYAFTERLCLEWILYRILWLRVSTILLAILSIQRTRTFFSLSYHESRMFAFSACVLSLILASLITCMEWTHVYYDTAADPELFTDIYQRILQDDSSREFYLSTLNRYSNESTDRYRCLLESFSGKSPTNQSACLLANITDQFEDFTKSLFSNGDANVSERIETILSNLSSIDDNEKKQSALIDRIDLTKAHDFISQLLKPRSCQISISYSTWLKTYDFFNSVSFGFGRHTIAVFFGNALPSFIAVLANLSSIKVIYFSKSYQYLKESTRKNRRKRRLKSDLHAFLVILIESFLVILISWGIPILLTMYHCLTLYVVEFKECPVVKEYAVFFMSIDLFNSSTNCLLYSLSGKLFRRRLISLLKAILVCGHGTLWNIKQHSIDLLHHPLDRQLSNNLSTNTNNYHHPQQESYRHSGRLSSPNLHHQRRKLNNSMQTSITYNRSNGQPRNVSDDGSCSFDRTSDDYQNGKSSLSDTESTVQKSPYKVEPRKRSLSIRSYLLDKVRSIGSTSSASSKTQSDKRPSTLLTVNKPKRKTRRKLFTTVVSNPANTTDLSFSTSSMTGSIKQKSQRKYSITTRHSVTKVLLSNTEDNPSIVIDEVQETLTSL</sequence>
<feature type="transmembrane region" description="Helical" evidence="8">
    <location>
        <begin position="55"/>
        <end position="75"/>
    </location>
</feature>
<comment type="caution">
    <text evidence="10">The sequence shown here is derived from an EMBL/GenBank/DDBJ whole genome shotgun (WGS) entry which is preliminary data.</text>
</comment>
<dbReference type="PANTHER" id="PTHR24246">
    <property type="entry name" value="OLFACTORY RECEPTOR AND ADENOSINE RECEPTOR"/>
    <property type="match status" value="1"/>
</dbReference>